<dbReference type="PROSITE" id="PS51532">
    <property type="entry name" value="PITH"/>
    <property type="match status" value="1"/>
</dbReference>
<comment type="similarity">
    <text evidence="1">Belongs to the PITHD1 family.</text>
</comment>
<proteinExistence type="inferred from homology"/>
<evidence type="ECO:0000256" key="2">
    <source>
        <dbReference type="SAM" id="MobiDB-lite"/>
    </source>
</evidence>
<feature type="region of interest" description="Disordered" evidence="2">
    <location>
        <begin position="1"/>
        <end position="20"/>
    </location>
</feature>
<dbReference type="PANTHER" id="PTHR12175">
    <property type="entry name" value="AD039 HT014 THIOREDOXIN FAMILY TRP26"/>
    <property type="match status" value="1"/>
</dbReference>
<feature type="compositionally biased region" description="Polar residues" evidence="2">
    <location>
        <begin position="9"/>
        <end position="20"/>
    </location>
</feature>
<keyword evidence="5" id="KW-1185">Reference proteome</keyword>
<dbReference type="SUPFAM" id="SSF49785">
    <property type="entry name" value="Galactose-binding domain-like"/>
    <property type="match status" value="1"/>
</dbReference>
<dbReference type="PANTHER" id="PTHR12175:SF1">
    <property type="entry name" value="PITH DOMAIN-CONTAINING PROTEIN 1"/>
    <property type="match status" value="1"/>
</dbReference>
<comment type="caution">
    <text evidence="4">The sequence shown here is derived from an EMBL/GenBank/DDBJ whole genome shotgun (WGS) entry which is preliminary data.</text>
</comment>
<dbReference type="Proteomes" id="UP000494206">
    <property type="component" value="Unassembled WGS sequence"/>
</dbReference>
<dbReference type="OrthoDB" id="2635at2759"/>
<evidence type="ECO:0000259" key="3">
    <source>
        <dbReference type="PROSITE" id="PS51532"/>
    </source>
</evidence>
<dbReference type="Pfam" id="PF06201">
    <property type="entry name" value="PITH"/>
    <property type="match status" value="1"/>
</dbReference>
<organism evidence="4 5">
    <name type="scientific">Caenorhabditis bovis</name>
    <dbReference type="NCBI Taxonomy" id="2654633"/>
    <lineage>
        <taxon>Eukaryota</taxon>
        <taxon>Metazoa</taxon>
        <taxon>Ecdysozoa</taxon>
        <taxon>Nematoda</taxon>
        <taxon>Chromadorea</taxon>
        <taxon>Rhabditida</taxon>
        <taxon>Rhabditina</taxon>
        <taxon>Rhabditomorpha</taxon>
        <taxon>Rhabditoidea</taxon>
        <taxon>Rhabditidae</taxon>
        <taxon>Peloderinae</taxon>
        <taxon>Caenorhabditis</taxon>
    </lineage>
</organism>
<sequence length="209" mass="23622">MCDHGHNHTGCSHESSDTPTASDHFRYDLRSYIDFDRVTVLNEAVDDAGKEVFKTMETRNDRTIFVDSDCDEELLFNIPFTGHVKLSGLAISGDENETHPAKIRIFKDREAMSFDDCRIAADQEIDLKMDANGVVDYPLKASKFANIHHLAIHVAKNFGADATRVYYIGLRGEFQHEFRSKIAIATYESRAQLKDHKSEIPDAVGHSLF</sequence>
<dbReference type="GO" id="GO:0005737">
    <property type="term" value="C:cytoplasm"/>
    <property type="evidence" value="ECO:0007669"/>
    <property type="project" value="UniProtKB-ARBA"/>
</dbReference>
<accession>A0A8S1ELI4</accession>
<protein>
    <recommendedName>
        <fullName evidence="3">PITH domain-containing protein</fullName>
    </recommendedName>
</protein>
<dbReference type="InterPro" id="IPR037047">
    <property type="entry name" value="PITH_dom_sf"/>
</dbReference>
<name>A0A8S1ELI4_9PELO</name>
<feature type="domain" description="PITH" evidence="3">
    <location>
        <begin position="18"/>
        <end position="190"/>
    </location>
</feature>
<dbReference type="InterPro" id="IPR008979">
    <property type="entry name" value="Galactose-bd-like_sf"/>
</dbReference>
<reference evidence="4 5" key="1">
    <citation type="submission" date="2020-04" db="EMBL/GenBank/DDBJ databases">
        <authorList>
            <person name="Laetsch R D."/>
            <person name="Stevens L."/>
            <person name="Kumar S."/>
            <person name="Blaxter L. M."/>
        </authorList>
    </citation>
    <scope>NUCLEOTIDE SEQUENCE [LARGE SCALE GENOMIC DNA]</scope>
</reference>
<evidence type="ECO:0000256" key="1">
    <source>
        <dbReference type="ARBA" id="ARBA00025788"/>
    </source>
</evidence>
<gene>
    <name evidence="4" type="ORF">CBOVIS_LOCUS4375</name>
</gene>
<dbReference type="InterPro" id="IPR045099">
    <property type="entry name" value="PITH1-like"/>
</dbReference>
<dbReference type="EMBL" id="CADEPM010000003">
    <property type="protein sequence ID" value="CAB3401657.1"/>
    <property type="molecule type" value="Genomic_DNA"/>
</dbReference>
<dbReference type="AlphaFoldDB" id="A0A8S1ELI4"/>
<evidence type="ECO:0000313" key="5">
    <source>
        <dbReference type="Proteomes" id="UP000494206"/>
    </source>
</evidence>
<dbReference type="InterPro" id="IPR010400">
    <property type="entry name" value="PITH_dom"/>
</dbReference>
<dbReference type="GO" id="GO:0005634">
    <property type="term" value="C:nucleus"/>
    <property type="evidence" value="ECO:0007669"/>
    <property type="project" value="TreeGrafter"/>
</dbReference>
<evidence type="ECO:0000313" key="4">
    <source>
        <dbReference type="EMBL" id="CAB3401657.1"/>
    </source>
</evidence>
<dbReference type="Gene3D" id="2.60.120.470">
    <property type="entry name" value="PITH domain"/>
    <property type="match status" value="1"/>
</dbReference>